<dbReference type="CTD" id="20240638"/>
<evidence type="ECO:0000313" key="6">
    <source>
        <dbReference type="EMBL" id="ESO86023.1"/>
    </source>
</evidence>
<dbReference type="OMA" id="SHMEANC"/>
<dbReference type="OrthoDB" id="10069248at2759"/>
<dbReference type="AlphaFoldDB" id="V3Z5I9"/>
<dbReference type="InterPro" id="IPR022776">
    <property type="entry name" value="TRM13/UPF0224_CHHC_Znf_dom"/>
</dbReference>
<dbReference type="SUPFAM" id="SSF57667">
    <property type="entry name" value="beta-beta-alpha zinc fingers"/>
    <property type="match status" value="1"/>
</dbReference>
<dbReference type="InterPro" id="IPR036236">
    <property type="entry name" value="Znf_C2H2_sf"/>
</dbReference>
<keyword evidence="7" id="KW-1185">Reference proteome</keyword>
<organism evidence="6 7">
    <name type="scientific">Lottia gigantea</name>
    <name type="common">Giant owl limpet</name>
    <dbReference type="NCBI Taxonomy" id="225164"/>
    <lineage>
        <taxon>Eukaryota</taxon>
        <taxon>Metazoa</taxon>
        <taxon>Spiralia</taxon>
        <taxon>Lophotrochozoa</taxon>
        <taxon>Mollusca</taxon>
        <taxon>Gastropoda</taxon>
        <taxon>Patellogastropoda</taxon>
        <taxon>Lottioidea</taxon>
        <taxon>Lottiidae</taxon>
        <taxon>Lottia</taxon>
    </lineage>
</organism>
<dbReference type="EMBL" id="KB203188">
    <property type="protein sequence ID" value="ESO86023.1"/>
    <property type="molecule type" value="Genomic_DNA"/>
</dbReference>
<name>V3Z5I9_LOTGI</name>
<accession>V3Z5I9</accession>
<evidence type="ECO:0000313" key="7">
    <source>
        <dbReference type="Proteomes" id="UP000030746"/>
    </source>
</evidence>
<evidence type="ECO:0000256" key="1">
    <source>
        <dbReference type="ARBA" id="ARBA00022723"/>
    </source>
</evidence>
<feature type="compositionally biased region" description="Basic and acidic residues" evidence="4">
    <location>
        <begin position="156"/>
        <end position="166"/>
    </location>
</feature>
<sequence>MSCHLILEAEELLECPYDKTHMIRAKRMQYHLIKCRQNHLTREFATCPFNATHEMPTPELRYHMANCPFRDMVEKQIEYDETRRNGLKLTLKGCTDVPPYNAVEIEAEENWDAEIPLHTRMGVDQSFFDNLQYRDTSMMQKAARKEYYQKLQNKARGLEEPSKKIENPGLRLPNQKSKAAQMHQESSKPHSLDVFKYSLLQAGIGRGRVLSEQSVTRPGKTISNGLPSNSHSVNTGGNLKALSYYDFCFVLRKSDVVKKTSIYF</sequence>
<dbReference type="PANTHER" id="PTHR21402">
    <property type="entry name" value="GAMETOCYTE SPECIFIC FACTOR 1-RELATED"/>
    <property type="match status" value="1"/>
</dbReference>
<feature type="region of interest" description="Disordered" evidence="4">
    <location>
        <begin position="153"/>
        <end position="186"/>
    </location>
</feature>
<proteinExistence type="predicted"/>
<dbReference type="InterPro" id="IPR051591">
    <property type="entry name" value="UPF0224_FAM112_RNA_Proc"/>
</dbReference>
<dbReference type="PANTHER" id="PTHR21402:SF5">
    <property type="entry name" value="GAMETOCYTE SPECIFIC FACTOR 1"/>
    <property type="match status" value="1"/>
</dbReference>
<dbReference type="HOGENOM" id="CLU_1054814_0_0_1"/>
<evidence type="ECO:0000256" key="3">
    <source>
        <dbReference type="ARBA" id="ARBA00022833"/>
    </source>
</evidence>
<feature type="domain" description="CHHC U11-48K-type" evidence="5">
    <location>
        <begin position="44"/>
        <end position="71"/>
    </location>
</feature>
<protein>
    <recommendedName>
        <fullName evidence="5">CHHC U11-48K-type domain-containing protein</fullName>
    </recommendedName>
</protein>
<dbReference type="STRING" id="225164.V3Z5I9"/>
<dbReference type="Proteomes" id="UP000030746">
    <property type="component" value="Unassembled WGS sequence"/>
</dbReference>
<evidence type="ECO:0000256" key="2">
    <source>
        <dbReference type="ARBA" id="ARBA00022771"/>
    </source>
</evidence>
<keyword evidence="2" id="KW-0863">Zinc-finger</keyword>
<evidence type="ECO:0000259" key="5">
    <source>
        <dbReference type="PROSITE" id="PS51800"/>
    </source>
</evidence>
<dbReference type="PROSITE" id="PS51800">
    <property type="entry name" value="ZF_CHHC_U11_48K"/>
    <property type="match status" value="2"/>
</dbReference>
<reference evidence="6 7" key="1">
    <citation type="journal article" date="2013" name="Nature">
        <title>Insights into bilaterian evolution from three spiralian genomes.</title>
        <authorList>
            <person name="Simakov O."/>
            <person name="Marletaz F."/>
            <person name="Cho S.J."/>
            <person name="Edsinger-Gonzales E."/>
            <person name="Havlak P."/>
            <person name="Hellsten U."/>
            <person name="Kuo D.H."/>
            <person name="Larsson T."/>
            <person name="Lv J."/>
            <person name="Arendt D."/>
            <person name="Savage R."/>
            <person name="Osoegawa K."/>
            <person name="de Jong P."/>
            <person name="Grimwood J."/>
            <person name="Chapman J.A."/>
            <person name="Shapiro H."/>
            <person name="Aerts A."/>
            <person name="Otillar R.P."/>
            <person name="Terry A.Y."/>
            <person name="Boore J.L."/>
            <person name="Grigoriev I.V."/>
            <person name="Lindberg D.R."/>
            <person name="Seaver E.C."/>
            <person name="Weisblat D.A."/>
            <person name="Putnam N.H."/>
            <person name="Rokhsar D.S."/>
        </authorList>
    </citation>
    <scope>NUCLEOTIDE SEQUENCE [LARGE SCALE GENOMIC DNA]</scope>
</reference>
<keyword evidence="1" id="KW-0479">Metal-binding</keyword>
<dbReference type="GeneID" id="20240638"/>
<keyword evidence="3" id="KW-0862">Zinc</keyword>
<gene>
    <name evidence="6" type="ORF">LOTGIDRAFT_167528</name>
</gene>
<dbReference type="GO" id="GO:0008270">
    <property type="term" value="F:zinc ion binding"/>
    <property type="evidence" value="ECO:0007669"/>
    <property type="project" value="UniProtKB-KW"/>
</dbReference>
<feature type="domain" description="CHHC U11-48K-type" evidence="5">
    <location>
        <begin position="12"/>
        <end position="39"/>
    </location>
</feature>
<dbReference type="Pfam" id="PF05253">
    <property type="entry name" value="zf-U11-48K"/>
    <property type="match status" value="2"/>
</dbReference>
<dbReference type="KEGG" id="lgi:LOTGIDRAFT_167528"/>
<dbReference type="RefSeq" id="XP_009063275.1">
    <property type="nucleotide sequence ID" value="XM_009065027.1"/>
</dbReference>
<evidence type="ECO:0000256" key="4">
    <source>
        <dbReference type="SAM" id="MobiDB-lite"/>
    </source>
</evidence>